<evidence type="ECO:0000313" key="2">
    <source>
        <dbReference type="Proteomes" id="UP001066276"/>
    </source>
</evidence>
<dbReference type="EMBL" id="JANPWB010000010">
    <property type="protein sequence ID" value="KAJ1137077.1"/>
    <property type="molecule type" value="Genomic_DNA"/>
</dbReference>
<protein>
    <submittedName>
        <fullName evidence="1">Uncharacterized protein</fullName>
    </submittedName>
</protein>
<reference evidence="1" key="1">
    <citation type="journal article" date="2022" name="bioRxiv">
        <title>Sequencing and chromosome-scale assembly of the giantPleurodeles waltlgenome.</title>
        <authorList>
            <person name="Brown T."/>
            <person name="Elewa A."/>
            <person name="Iarovenko S."/>
            <person name="Subramanian E."/>
            <person name="Araus A.J."/>
            <person name="Petzold A."/>
            <person name="Susuki M."/>
            <person name="Suzuki K.-i.T."/>
            <person name="Hayashi T."/>
            <person name="Toyoda A."/>
            <person name="Oliveira C."/>
            <person name="Osipova E."/>
            <person name="Leigh N.D."/>
            <person name="Simon A."/>
            <person name="Yun M.H."/>
        </authorList>
    </citation>
    <scope>NUCLEOTIDE SEQUENCE</scope>
    <source>
        <strain evidence="1">20211129_DDA</strain>
        <tissue evidence="1">Liver</tissue>
    </source>
</reference>
<keyword evidence="2" id="KW-1185">Reference proteome</keyword>
<comment type="caution">
    <text evidence="1">The sequence shown here is derived from an EMBL/GenBank/DDBJ whole genome shotgun (WGS) entry which is preliminary data.</text>
</comment>
<proteinExistence type="predicted"/>
<evidence type="ECO:0000313" key="1">
    <source>
        <dbReference type="EMBL" id="KAJ1137077.1"/>
    </source>
</evidence>
<dbReference type="AlphaFoldDB" id="A0AAV7QBV4"/>
<organism evidence="1 2">
    <name type="scientific">Pleurodeles waltl</name>
    <name type="common">Iberian ribbed newt</name>
    <dbReference type="NCBI Taxonomy" id="8319"/>
    <lineage>
        <taxon>Eukaryota</taxon>
        <taxon>Metazoa</taxon>
        <taxon>Chordata</taxon>
        <taxon>Craniata</taxon>
        <taxon>Vertebrata</taxon>
        <taxon>Euteleostomi</taxon>
        <taxon>Amphibia</taxon>
        <taxon>Batrachia</taxon>
        <taxon>Caudata</taxon>
        <taxon>Salamandroidea</taxon>
        <taxon>Salamandridae</taxon>
        <taxon>Pleurodelinae</taxon>
        <taxon>Pleurodeles</taxon>
    </lineage>
</organism>
<feature type="non-terminal residue" evidence="1">
    <location>
        <position position="1"/>
    </location>
</feature>
<sequence length="63" mass="7125">LFCVTLKMLEPGCLLATGKFEKGKAEKEGERLERTAAGYAWNDVRAHNNMRVEQGRQQRCLAT</sequence>
<accession>A0AAV7QBV4</accession>
<name>A0AAV7QBV4_PLEWA</name>
<gene>
    <name evidence="1" type="ORF">NDU88_003490</name>
</gene>
<dbReference type="Proteomes" id="UP001066276">
    <property type="component" value="Chromosome 6"/>
</dbReference>